<feature type="chain" id="PRO_5032333168" description="Nicastrin" evidence="1">
    <location>
        <begin position="26"/>
        <end position="616"/>
    </location>
</feature>
<reference evidence="2" key="1">
    <citation type="submission" date="2020-10" db="EMBL/GenBank/DDBJ databases">
        <title>Unveiling of a novel bifunctional photoreceptor, Dualchrome1, isolated from a cosmopolitan green alga.</title>
        <authorList>
            <person name="Suzuki S."/>
            <person name="Kawachi M."/>
        </authorList>
    </citation>
    <scope>NUCLEOTIDE SEQUENCE</scope>
    <source>
        <strain evidence="2">NIES 2893</strain>
    </source>
</reference>
<dbReference type="EMBL" id="BNJQ01000021">
    <property type="protein sequence ID" value="GHP08519.1"/>
    <property type="molecule type" value="Genomic_DNA"/>
</dbReference>
<gene>
    <name evidence="2" type="ORF">PPROV_000725700</name>
</gene>
<evidence type="ECO:0008006" key="4">
    <source>
        <dbReference type="Google" id="ProtNLM"/>
    </source>
</evidence>
<organism evidence="2 3">
    <name type="scientific">Pycnococcus provasolii</name>
    <dbReference type="NCBI Taxonomy" id="41880"/>
    <lineage>
        <taxon>Eukaryota</taxon>
        <taxon>Viridiplantae</taxon>
        <taxon>Chlorophyta</taxon>
        <taxon>Pseudoscourfieldiophyceae</taxon>
        <taxon>Pseudoscourfieldiales</taxon>
        <taxon>Pycnococcaceae</taxon>
        <taxon>Pycnococcus</taxon>
    </lineage>
</organism>
<evidence type="ECO:0000313" key="3">
    <source>
        <dbReference type="Proteomes" id="UP000660262"/>
    </source>
</evidence>
<dbReference type="AlphaFoldDB" id="A0A830HUA0"/>
<accession>A0A830HUA0</accession>
<proteinExistence type="predicted"/>
<keyword evidence="1" id="KW-0732">Signal</keyword>
<evidence type="ECO:0000313" key="2">
    <source>
        <dbReference type="EMBL" id="GHP08519.1"/>
    </source>
</evidence>
<protein>
    <recommendedName>
        <fullName evidence="4">Nicastrin</fullName>
    </recommendedName>
</protein>
<feature type="signal peptide" evidence="1">
    <location>
        <begin position="1"/>
        <end position="25"/>
    </location>
</feature>
<sequence>MPTSLFSRAVLLFTLLVAAATTTTAAPTSSPNCLDPPTRDALKLHIARSLATEDSYTFRDGFLGFWRAKPSEDPNADYNYNNAAQPYGITLLYPRNNTPEVPWEGQLADIAQWTLSPNEVVVLVGCTPPPSRYFSVTPYLMQTSSGARTLAAIADPLSAGATGFVGDSSPGRTLRRFTRLNTSGVTVPHERRINHEPSDENLGLGSVGNAWNEDTAILISASPTATRRVANALIDVGFPPTAINTVGIAVSELGSQLATSSNPGGEFSVYLRNALPRDAMAYLAYENSPPWSVFSVTAPNSPQVEVPFSPPNRIEARGFDETYLARALDSLTEAAARALRADSRGVPALSGFEMSEYARTHSTSPAAAAAASPPPSFLSIFSAARPTLRRRRVSTYARSMAQSRPAGMACITSQSNCGLGNRDTSYAIAAPFFRLPSNSSAVLVLGVSHEETGNAVYSNIVVNDVSRRLGIAGASNLGGASALVDVLGLSLPADVTRALPSLYAVLVARDCSRMNTALQCVQVPSTGWPSAPLDATLSVWERAYSTLASTVGPPVAQLVLPRLVVGESAEATGMLAGPVGAAVALGNRLPGAARRAAAGAAGAVPPALANLIVNGN</sequence>
<dbReference type="OrthoDB" id="194440at2759"/>
<keyword evidence="3" id="KW-1185">Reference proteome</keyword>
<comment type="caution">
    <text evidence="2">The sequence shown here is derived from an EMBL/GenBank/DDBJ whole genome shotgun (WGS) entry which is preliminary data.</text>
</comment>
<evidence type="ECO:0000256" key="1">
    <source>
        <dbReference type="SAM" id="SignalP"/>
    </source>
</evidence>
<dbReference type="Proteomes" id="UP000660262">
    <property type="component" value="Unassembled WGS sequence"/>
</dbReference>
<name>A0A830HUA0_9CHLO</name>